<keyword evidence="1" id="KW-0812">Transmembrane</keyword>
<evidence type="ECO:0000313" key="2">
    <source>
        <dbReference type="EMBL" id="CCW16149.1"/>
    </source>
</evidence>
<sequence>MATRQPRQKKTVDCWIIGLIVGTGLLAIALGRLADYVASRLRPDGVEQHDID</sequence>
<comment type="caution">
    <text evidence="2">The sequence shown here is derived from an EMBL/GenBank/DDBJ whole genome shotgun (WGS) entry which is preliminary data.</text>
</comment>
<feature type="transmembrane region" description="Helical" evidence="1">
    <location>
        <begin position="12"/>
        <end position="34"/>
    </location>
</feature>
<dbReference type="EMBL" id="CAVK010000024">
    <property type="protein sequence ID" value="CCW16149.1"/>
    <property type="molecule type" value="Genomic_DNA"/>
</dbReference>
<name>N1MHB1_9SPHN</name>
<organism evidence="2 3">
    <name type="scientific">Sphingobium indicum BiD32</name>
    <dbReference type="NCBI Taxonomy" id="1301087"/>
    <lineage>
        <taxon>Bacteria</taxon>
        <taxon>Pseudomonadati</taxon>
        <taxon>Pseudomonadota</taxon>
        <taxon>Alphaproteobacteria</taxon>
        <taxon>Sphingomonadales</taxon>
        <taxon>Sphingomonadaceae</taxon>
        <taxon>Sphingobium</taxon>
    </lineage>
</organism>
<reference evidence="3" key="2">
    <citation type="submission" date="2013-04" db="EMBL/GenBank/DDBJ databases">
        <title>Bisphenol A degrading Sphingobium sp. strain BiD32.</title>
        <authorList>
            <person name="Nielsen J.L."/>
            <person name="Zhou N.A."/>
            <person name="Kjeldal H."/>
        </authorList>
    </citation>
    <scope>NUCLEOTIDE SEQUENCE [LARGE SCALE GENOMIC DNA]</scope>
    <source>
        <strain evidence="3">BiD32</strain>
    </source>
</reference>
<evidence type="ECO:0000313" key="3">
    <source>
        <dbReference type="Proteomes" id="UP000013201"/>
    </source>
</evidence>
<protein>
    <submittedName>
        <fullName evidence="2">Uncharacterized protein</fullName>
    </submittedName>
</protein>
<keyword evidence="3" id="KW-1185">Reference proteome</keyword>
<reference evidence="2 3" key="1">
    <citation type="submission" date="2013-03" db="EMBL/GenBank/DDBJ databases">
        <authorList>
            <person name="Le V."/>
        </authorList>
    </citation>
    <scope>NUCLEOTIDE SEQUENCE [LARGE SCALE GENOMIC DNA]</scope>
    <source>
        <strain evidence="2 3">BiD32</strain>
    </source>
</reference>
<keyword evidence="1" id="KW-0472">Membrane</keyword>
<keyword evidence="1" id="KW-1133">Transmembrane helix</keyword>
<proteinExistence type="predicted"/>
<evidence type="ECO:0000256" key="1">
    <source>
        <dbReference type="SAM" id="Phobius"/>
    </source>
</evidence>
<gene>
    <name evidence="2" type="ORF">EBBID32_4810</name>
</gene>
<dbReference type="Proteomes" id="UP000013201">
    <property type="component" value="Unassembled WGS sequence"/>
</dbReference>
<accession>N1MHB1</accession>
<dbReference type="AlphaFoldDB" id="N1MHB1"/>